<evidence type="ECO:0000256" key="2">
    <source>
        <dbReference type="ARBA" id="ARBA00022741"/>
    </source>
</evidence>
<dbReference type="EMBL" id="AZIL01000967">
    <property type="protein sequence ID" value="EWM25268.1"/>
    <property type="molecule type" value="Genomic_DNA"/>
</dbReference>
<dbReference type="Gene3D" id="3.40.50.10420">
    <property type="entry name" value="NagB/RpiA/CoA transferase-like"/>
    <property type="match status" value="1"/>
</dbReference>
<dbReference type="Pfam" id="PF01812">
    <property type="entry name" value="5-FTHF_cyc-lig"/>
    <property type="match status" value="1"/>
</dbReference>
<dbReference type="Proteomes" id="UP000019335">
    <property type="component" value="Chromosome 11"/>
</dbReference>
<evidence type="ECO:0000256" key="4">
    <source>
        <dbReference type="ARBA" id="ARBA00036539"/>
    </source>
</evidence>
<evidence type="ECO:0000256" key="6">
    <source>
        <dbReference type="SAM" id="MobiDB-lite"/>
    </source>
</evidence>
<name>W7TP46_9STRA</name>
<dbReference type="GO" id="GO:0030272">
    <property type="term" value="F:5-formyltetrahydrofolate cyclo-ligase activity"/>
    <property type="evidence" value="ECO:0007669"/>
    <property type="project" value="UniProtKB-EC"/>
</dbReference>
<keyword evidence="2" id="KW-0547">Nucleotide-binding</keyword>
<gene>
    <name evidence="7" type="ORF">Naga_100473g5</name>
</gene>
<feature type="region of interest" description="Disordered" evidence="6">
    <location>
        <begin position="304"/>
        <end position="323"/>
    </location>
</feature>
<keyword evidence="7" id="KW-0436">Ligase</keyword>
<comment type="catalytic activity">
    <reaction evidence="4">
        <text>(6S)-5-formyl-5,6,7,8-tetrahydrofolate + ATP = (6R)-5,10-methenyltetrahydrofolate + ADP + phosphate</text>
        <dbReference type="Rhea" id="RHEA:10488"/>
        <dbReference type="ChEBI" id="CHEBI:30616"/>
        <dbReference type="ChEBI" id="CHEBI:43474"/>
        <dbReference type="ChEBI" id="CHEBI:57455"/>
        <dbReference type="ChEBI" id="CHEBI:57457"/>
        <dbReference type="ChEBI" id="CHEBI:456216"/>
        <dbReference type="EC" id="6.3.3.2"/>
    </reaction>
</comment>
<evidence type="ECO:0000256" key="1">
    <source>
        <dbReference type="ARBA" id="ARBA00010638"/>
    </source>
</evidence>
<evidence type="ECO:0000256" key="3">
    <source>
        <dbReference type="ARBA" id="ARBA00022840"/>
    </source>
</evidence>
<dbReference type="PANTHER" id="PTHR23407:SF1">
    <property type="entry name" value="5-FORMYLTETRAHYDROFOLATE CYCLO-LIGASE"/>
    <property type="match status" value="1"/>
</dbReference>
<comment type="similarity">
    <text evidence="1">Belongs to the 5-formyltetrahydrofolate cyclo-ligase family.</text>
</comment>
<dbReference type="SUPFAM" id="SSF100950">
    <property type="entry name" value="NagB/RpiA/CoA transferase-like"/>
    <property type="match status" value="1"/>
</dbReference>
<dbReference type="InterPro" id="IPR037171">
    <property type="entry name" value="NagB/RpiA_transferase-like"/>
</dbReference>
<dbReference type="GO" id="GO:0005739">
    <property type="term" value="C:mitochondrion"/>
    <property type="evidence" value="ECO:0007669"/>
    <property type="project" value="TreeGrafter"/>
</dbReference>
<dbReference type="GO" id="GO:0009396">
    <property type="term" value="P:folic acid-containing compound biosynthetic process"/>
    <property type="evidence" value="ECO:0007669"/>
    <property type="project" value="TreeGrafter"/>
</dbReference>
<protein>
    <recommendedName>
        <fullName evidence="5">5-formyltetrahydrofolate cyclo-ligase</fullName>
        <ecNumber evidence="5">6.3.3.2</ecNumber>
    </recommendedName>
</protein>
<dbReference type="PANTHER" id="PTHR23407">
    <property type="entry name" value="ATPASE INHIBITOR/5-FORMYLTETRAHYDROFOLATE CYCLO-LIGASE"/>
    <property type="match status" value="1"/>
</dbReference>
<dbReference type="GO" id="GO:0005524">
    <property type="term" value="F:ATP binding"/>
    <property type="evidence" value="ECO:0007669"/>
    <property type="project" value="UniProtKB-KW"/>
</dbReference>
<evidence type="ECO:0000313" key="8">
    <source>
        <dbReference type="Proteomes" id="UP000019335"/>
    </source>
</evidence>
<dbReference type="OrthoDB" id="2015992at2759"/>
<accession>W7TP46</accession>
<keyword evidence="8" id="KW-1185">Reference proteome</keyword>
<keyword evidence="3" id="KW-0067">ATP-binding</keyword>
<proteinExistence type="inferred from homology"/>
<evidence type="ECO:0000313" key="7">
    <source>
        <dbReference type="EMBL" id="EWM25268.1"/>
    </source>
</evidence>
<dbReference type="EMBL" id="AZIL01000967">
    <property type="protein sequence ID" value="EWM25269.1"/>
    <property type="molecule type" value="Genomic_DNA"/>
</dbReference>
<organism evidence="7 8">
    <name type="scientific">Nannochloropsis gaditana</name>
    <dbReference type="NCBI Taxonomy" id="72520"/>
    <lineage>
        <taxon>Eukaryota</taxon>
        <taxon>Sar</taxon>
        <taxon>Stramenopiles</taxon>
        <taxon>Ochrophyta</taxon>
        <taxon>Eustigmatophyceae</taxon>
        <taxon>Eustigmatales</taxon>
        <taxon>Monodopsidaceae</taxon>
        <taxon>Nannochloropsis</taxon>
    </lineage>
</organism>
<dbReference type="EC" id="6.3.3.2" evidence="5"/>
<sequence>MLRAWGALASIFNPARQYLGLPLTFIATDTFVSLAATRKAFITLQDIQVWESLVPPRERPSGSTCFSRFPRPPSTHLRSFMTSANPPNAGASLSEKKKNLRKSITARLRALDDSYVAAEASRLFPRLLALEDYKDSTCVSLYLSMPAKEVPTFPDLLKTVMTDGKRAEGTARDVYVPKVTGPAPGDMVMLPLSSPKDVSSFPVSKWGIPEPPLPPSFSPSLPPLDLVLVPGVAFDNKCNRLGHGKGYYDSFLSRLFASHAAAGRARPMTIGLALEEQMVASVPVDTFDLPLDAVVTPDKVYFRKDRERKGEEEEGGVGARRGR</sequence>
<dbReference type="NCBIfam" id="TIGR02727">
    <property type="entry name" value="MTHFS_bact"/>
    <property type="match status" value="1"/>
</dbReference>
<dbReference type="InterPro" id="IPR002698">
    <property type="entry name" value="FTHF_cligase"/>
</dbReference>
<reference evidence="7 8" key="1">
    <citation type="journal article" date="2014" name="Mol. Plant">
        <title>Chromosome Scale Genome Assembly and Transcriptome Profiling of Nannochloropsis gaditana in Nitrogen Depletion.</title>
        <authorList>
            <person name="Corteggiani Carpinelli E."/>
            <person name="Telatin A."/>
            <person name="Vitulo N."/>
            <person name="Forcato C."/>
            <person name="D'Angelo M."/>
            <person name="Schiavon R."/>
            <person name="Vezzi A."/>
            <person name="Giacometti G.M."/>
            <person name="Morosinotto T."/>
            <person name="Valle G."/>
        </authorList>
    </citation>
    <scope>NUCLEOTIDE SEQUENCE [LARGE SCALE GENOMIC DNA]</scope>
    <source>
        <strain evidence="7 8">B-31</strain>
    </source>
</reference>
<dbReference type="InterPro" id="IPR024185">
    <property type="entry name" value="FTHF_cligase-like_sf"/>
</dbReference>
<dbReference type="GO" id="GO:0035999">
    <property type="term" value="P:tetrahydrofolate interconversion"/>
    <property type="evidence" value="ECO:0007669"/>
    <property type="project" value="TreeGrafter"/>
</dbReference>
<evidence type="ECO:0000256" key="5">
    <source>
        <dbReference type="ARBA" id="ARBA00038966"/>
    </source>
</evidence>
<dbReference type="AlphaFoldDB" id="W7TP46"/>
<comment type="caution">
    <text evidence="7">The sequence shown here is derived from an EMBL/GenBank/DDBJ whole genome shotgun (WGS) entry which is preliminary data.</text>
</comment>